<dbReference type="RefSeq" id="WP_160052607.1">
    <property type="nucleotide sequence ID" value="NZ_BMQX01000003.1"/>
</dbReference>
<dbReference type="InterPro" id="IPR012659">
    <property type="entry name" value="CHP02444"/>
</dbReference>
<name>A0ABQ2R1T8_9GAMM</name>
<protein>
    <submittedName>
        <fullName evidence="1">DUF2390 domain-containing protein</fullName>
    </submittedName>
</protein>
<dbReference type="EMBL" id="BMQX01000003">
    <property type="protein sequence ID" value="GGQ08393.1"/>
    <property type="molecule type" value="Genomic_DNA"/>
</dbReference>
<comment type="caution">
    <text evidence="1">The sequence shown here is derived from an EMBL/GenBank/DDBJ whole genome shotgun (WGS) entry which is preliminary data.</text>
</comment>
<organism evidence="1 2">
    <name type="scientific">Shewanella litoralis</name>
    <dbReference type="NCBI Taxonomy" id="2282700"/>
    <lineage>
        <taxon>Bacteria</taxon>
        <taxon>Pseudomonadati</taxon>
        <taxon>Pseudomonadota</taxon>
        <taxon>Gammaproteobacteria</taxon>
        <taxon>Alteromonadales</taxon>
        <taxon>Shewanellaceae</taxon>
        <taxon>Shewanella</taxon>
    </lineage>
</organism>
<evidence type="ECO:0000313" key="1">
    <source>
        <dbReference type="EMBL" id="GGQ08393.1"/>
    </source>
</evidence>
<dbReference type="Proteomes" id="UP000619118">
    <property type="component" value="Unassembled WGS sequence"/>
</dbReference>
<dbReference type="NCBIfam" id="TIGR02444">
    <property type="entry name" value="TIGR02444 family protein"/>
    <property type="match status" value="1"/>
</dbReference>
<dbReference type="Pfam" id="PF09523">
    <property type="entry name" value="DUF2390"/>
    <property type="match status" value="1"/>
</dbReference>
<reference evidence="2" key="1">
    <citation type="journal article" date="2019" name="Int. J. Syst. Evol. Microbiol.">
        <title>The Global Catalogue of Microorganisms (GCM) 10K type strain sequencing project: providing services to taxonomists for standard genome sequencing and annotation.</title>
        <authorList>
            <consortium name="The Broad Institute Genomics Platform"/>
            <consortium name="The Broad Institute Genome Sequencing Center for Infectious Disease"/>
            <person name="Wu L."/>
            <person name="Ma J."/>
        </authorList>
    </citation>
    <scope>NUCLEOTIDE SEQUENCE [LARGE SCALE GENOMIC DNA]</scope>
    <source>
        <strain evidence="2">JCM 32306</strain>
    </source>
</reference>
<proteinExistence type="predicted"/>
<evidence type="ECO:0000313" key="2">
    <source>
        <dbReference type="Proteomes" id="UP000619118"/>
    </source>
</evidence>
<gene>
    <name evidence="1" type="ORF">GCM10009411_06400</name>
</gene>
<accession>A0ABQ2R1T8</accession>
<sequence>MQATLKRPVFTHTLWHQCELVYSQNPNAYIQLQDSYHVNVNVLLLAQYLDQQAFLLSAEQWQSMLSVIEKWEDSVLVPYRQLRRIAKRHLAEDEYQKMLDVELIMERKSQQFLLQKLHSIDEQPTSNSTNTDSPSVSSNVNAYLSIYGLDDSAI</sequence>
<keyword evidence="2" id="KW-1185">Reference proteome</keyword>